<name>A0AAD4T4D0_9MAGN</name>
<evidence type="ECO:0000313" key="1">
    <source>
        <dbReference type="EMBL" id="KAI3934718.1"/>
    </source>
</evidence>
<dbReference type="EMBL" id="JAJJMB010006415">
    <property type="protein sequence ID" value="KAI3934718.1"/>
    <property type="molecule type" value="Genomic_DNA"/>
</dbReference>
<evidence type="ECO:0000313" key="2">
    <source>
        <dbReference type="Proteomes" id="UP001202328"/>
    </source>
</evidence>
<protein>
    <submittedName>
        <fullName evidence="1">Uncharacterized protein</fullName>
    </submittedName>
</protein>
<organism evidence="1 2">
    <name type="scientific">Papaver atlanticum</name>
    <dbReference type="NCBI Taxonomy" id="357466"/>
    <lineage>
        <taxon>Eukaryota</taxon>
        <taxon>Viridiplantae</taxon>
        <taxon>Streptophyta</taxon>
        <taxon>Embryophyta</taxon>
        <taxon>Tracheophyta</taxon>
        <taxon>Spermatophyta</taxon>
        <taxon>Magnoliopsida</taxon>
        <taxon>Ranunculales</taxon>
        <taxon>Papaveraceae</taxon>
        <taxon>Papaveroideae</taxon>
        <taxon>Papaver</taxon>
    </lineage>
</organism>
<dbReference type="Proteomes" id="UP001202328">
    <property type="component" value="Unassembled WGS sequence"/>
</dbReference>
<feature type="non-terminal residue" evidence="1">
    <location>
        <position position="1"/>
    </location>
</feature>
<proteinExistence type="predicted"/>
<keyword evidence="2" id="KW-1185">Reference proteome</keyword>
<dbReference type="AlphaFoldDB" id="A0AAD4T4D0"/>
<comment type="caution">
    <text evidence="1">The sequence shown here is derived from an EMBL/GenBank/DDBJ whole genome shotgun (WGS) entry which is preliminary data.</text>
</comment>
<reference evidence="1" key="1">
    <citation type="submission" date="2022-04" db="EMBL/GenBank/DDBJ databases">
        <title>A functionally conserved STORR gene fusion in Papaver species that diverged 16.8 million years ago.</title>
        <authorList>
            <person name="Catania T."/>
        </authorList>
    </citation>
    <scope>NUCLEOTIDE SEQUENCE</scope>
    <source>
        <strain evidence="1">S-188037</strain>
    </source>
</reference>
<gene>
    <name evidence="1" type="ORF">MKW98_032720</name>
</gene>
<sequence length="118" mass="13043">MILNHLGATLWKTLANSGHVIVVVHLSVTQQRITDKSRGNPSNIQSVKQIYLVVISSTNIRKRFSTTSTTMVTKVTLSRGGQVESMQKIKMKALRNRIPNCNKDVGSSSQNVRDPLAL</sequence>
<accession>A0AAD4T4D0</accession>